<organism evidence="2 3">
    <name type="scientific">Providencia rettgeri</name>
    <dbReference type="NCBI Taxonomy" id="587"/>
    <lineage>
        <taxon>Bacteria</taxon>
        <taxon>Pseudomonadati</taxon>
        <taxon>Pseudomonadota</taxon>
        <taxon>Gammaproteobacteria</taxon>
        <taxon>Enterobacterales</taxon>
        <taxon>Morganellaceae</taxon>
        <taxon>Providencia</taxon>
    </lineage>
</organism>
<dbReference type="Proteomes" id="UP000216001">
    <property type="component" value="Unassembled WGS sequence"/>
</dbReference>
<dbReference type="Pfam" id="PF13503">
    <property type="entry name" value="DUF4123"/>
    <property type="match status" value="1"/>
</dbReference>
<protein>
    <recommendedName>
        <fullName evidence="1">DUF4123 domain-containing protein</fullName>
    </recommendedName>
</protein>
<dbReference type="InterPro" id="IPR025391">
    <property type="entry name" value="DUF4123"/>
</dbReference>
<proteinExistence type="predicted"/>
<reference evidence="2 3" key="1">
    <citation type="submission" date="2017-07" db="EMBL/GenBank/DDBJ databases">
        <title>blaIMP-27 on transferable plasmids in Proteus mirabilis and Providencia rettgeri.</title>
        <authorList>
            <person name="Potter R."/>
        </authorList>
    </citation>
    <scope>NUCLEOTIDE SEQUENCE [LARGE SCALE GENOMIC DNA]</scope>
    <source>
        <strain evidence="2 3">PR1</strain>
    </source>
</reference>
<gene>
    <name evidence="2" type="ORF">CHI95_24465</name>
</gene>
<dbReference type="AlphaFoldDB" id="A0A264VKX6"/>
<evidence type="ECO:0000313" key="2">
    <source>
        <dbReference type="EMBL" id="OZS71961.1"/>
    </source>
</evidence>
<accession>A0A264VKX6</accession>
<dbReference type="RefSeq" id="WP_094963244.1">
    <property type="nucleotide sequence ID" value="NZ_NOWC01000058.1"/>
</dbReference>
<comment type="caution">
    <text evidence="2">The sequence shown here is derived from an EMBL/GenBank/DDBJ whole genome shotgun (WGS) entry which is preliminary data.</text>
</comment>
<name>A0A264VKX6_PRORE</name>
<sequence length="268" mass="30793">MRLTPWTTWLTASNTDPIYLLLNTLATPNPTDLLFANDWVEQAFPIYNGTALAHLIGQSPWLVQLKSSAYAPLGQLLDRKGLSDNTWGWAYRSSLDWQYQLRHWQNRQLVELNEELVVLRLMDTRIANVLIPKMREVDWSVLMTPVHEVMLETPSDPAFFESPTRHNPLPIPELQARPFIMGEHLQAAWENSAQFIELLAENLACELWENHAEVALSLDTPEGQLHRRLVDWLHLHPSLAGDIHTRTATQFTDYAQQQGWLTTTTEPS</sequence>
<evidence type="ECO:0000259" key="1">
    <source>
        <dbReference type="Pfam" id="PF13503"/>
    </source>
</evidence>
<dbReference type="EMBL" id="NOWC01000058">
    <property type="protein sequence ID" value="OZS71961.1"/>
    <property type="molecule type" value="Genomic_DNA"/>
</dbReference>
<evidence type="ECO:0000313" key="3">
    <source>
        <dbReference type="Proteomes" id="UP000216001"/>
    </source>
</evidence>
<feature type="domain" description="DUF4123" evidence="1">
    <location>
        <begin position="18"/>
        <end position="136"/>
    </location>
</feature>